<sequence>MQFLSDNAAPVHPKLWEAMRAADATDAPYDGDALSQQLDDKMSALFGRECTAMWVATGTAANCLALATMCPPHGGVVCHREAHIEMDEGGAPGFYLHGAKLLLGGASDGSDHAKLTPDAIARVIDPIRDDVHQVQPAAISITQASEYGCSYRRDEIAAIGALAKERGLKLHMDGARFGNAAAFLGEGAASAAGVDHVDALSFGFIKNGGMSAEAIVFFDPELADVARYRRKRAGHLQSKGRYLAAQVLAMLEGDLWLENAAAANEAARAIGDAAKAAEDDRLLHPVEANEVFLRCSASERETLREKGFGFYDWGEDAARFVSAWNTDQQAARQLADAIADL</sequence>
<dbReference type="Gene3D" id="3.90.1150.10">
    <property type="entry name" value="Aspartate Aminotransferase, domain 1"/>
    <property type="match status" value="1"/>
</dbReference>
<dbReference type="PANTHER" id="PTHR48097:SF5">
    <property type="entry name" value="LOW SPECIFICITY L-THREONINE ALDOLASE"/>
    <property type="match status" value="1"/>
</dbReference>
<evidence type="ECO:0000256" key="3">
    <source>
        <dbReference type="ARBA" id="ARBA00011881"/>
    </source>
</evidence>
<evidence type="ECO:0000313" key="6">
    <source>
        <dbReference type="EMBL" id="MXP10964.1"/>
    </source>
</evidence>
<comment type="cofactor">
    <cofactor evidence="1">
        <name>pyridoxal 5'-phosphate</name>
        <dbReference type="ChEBI" id="CHEBI:597326"/>
    </cofactor>
</comment>
<dbReference type="InterPro" id="IPR015424">
    <property type="entry name" value="PyrdxlP-dep_Trfase"/>
</dbReference>
<dbReference type="InterPro" id="IPR001597">
    <property type="entry name" value="ArAA_b-elim_lyase/Thr_aldolase"/>
</dbReference>
<organism evidence="6 7">
    <name type="scientific">Alteriqipengyuania halimionae</name>
    <dbReference type="NCBI Taxonomy" id="1926630"/>
    <lineage>
        <taxon>Bacteria</taxon>
        <taxon>Pseudomonadati</taxon>
        <taxon>Pseudomonadota</taxon>
        <taxon>Alphaproteobacteria</taxon>
        <taxon>Sphingomonadales</taxon>
        <taxon>Erythrobacteraceae</taxon>
        <taxon>Alteriqipengyuania</taxon>
    </lineage>
</organism>
<accession>A0A6I4U6D4</accession>
<evidence type="ECO:0000256" key="4">
    <source>
        <dbReference type="ARBA" id="ARBA00022898"/>
    </source>
</evidence>
<dbReference type="Proteomes" id="UP000429229">
    <property type="component" value="Unassembled WGS sequence"/>
</dbReference>
<dbReference type="GO" id="GO:0006520">
    <property type="term" value="P:amino acid metabolic process"/>
    <property type="evidence" value="ECO:0007669"/>
    <property type="project" value="InterPro"/>
</dbReference>
<dbReference type="PANTHER" id="PTHR48097">
    <property type="entry name" value="L-THREONINE ALDOLASE-RELATED"/>
    <property type="match status" value="1"/>
</dbReference>
<dbReference type="Pfam" id="PF01212">
    <property type="entry name" value="Beta_elim_lyase"/>
    <property type="match status" value="1"/>
</dbReference>
<dbReference type="OrthoDB" id="9774495at2"/>
<proteinExistence type="inferred from homology"/>
<evidence type="ECO:0000256" key="1">
    <source>
        <dbReference type="ARBA" id="ARBA00001933"/>
    </source>
</evidence>
<dbReference type="SUPFAM" id="SSF53383">
    <property type="entry name" value="PLP-dependent transferases"/>
    <property type="match status" value="1"/>
</dbReference>
<evidence type="ECO:0000259" key="5">
    <source>
        <dbReference type="Pfam" id="PF01212"/>
    </source>
</evidence>
<dbReference type="InterPro" id="IPR015422">
    <property type="entry name" value="PyrdxlP-dep_Trfase_small"/>
</dbReference>
<gene>
    <name evidence="6" type="ORF">GRI68_12315</name>
</gene>
<comment type="caution">
    <text evidence="6">The sequence shown here is derived from an EMBL/GenBank/DDBJ whole genome shotgun (WGS) entry which is preliminary data.</text>
</comment>
<dbReference type="RefSeq" id="WP_160617542.1">
    <property type="nucleotide sequence ID" value="NZ_WTYR01000001.1"/>
</dbReference>
<evidence type="ECO:0000313" key="7">
    <source>
        <dbReference type="Proteomes" id="UP000429229"/>
    </source>
</evidence>
<comment type="similarity">
    <text evidence="2">Belongs to the threonine aldolase family.</text>
</comment>
<reference evidence="6 7" key="1">
    <citation type="submission" date="2019-12" db="EMBL/GenBank/DDBJ databases">
        <title>Genomic-based taxomic classification of the family Erythrobacteraceae.</title>
        <authorList>
            <person name="Xu L."/>
        </authorList>
    </citation>
    <scope>NUCLEOTIDE SEQUENCE [LARGE SCALE GENOMIC DNA]</scope>
    <source>
        <strain evidence="6 7">LMG 29519</strain>
    </source>
</reference>
<dbReference type="InterPro" id="IPR015421">
    <property type="entry name" value="PyrdxlP-dep_Trfase_major"/>
</dbReference>
<protein>
    <submittedName>
        <fullName evidence="6">Low specificity L-threonine aldolase</fullName>
    </submittedName>
</protein>
<feature type="domain" description="Aromatic amino acid beta-eliminating lyase/threonine aldolase" evidence="5">
    <location>
        <begin position="2"/>
        <end position="293"/>
    </location>
</feature>
<dbReference type="EMBL" id="WTYR01000001">
    <property type="protein sequence ID" value="MXP10964.1"/>
    <property type="molecule type" value="Genomic_DNA"/>
</dbReference>
<dbReference type="Gene3D" id="3.40.640.10">
    <property type="entry name" value="Type I PLP-dependent aspartate aminotransferase-like (Major domain)"/>
    <property type="match status" value="1"/>
</dbReference>
<name>A0A6I4U6D4_9SPHN</name>
<comment type="subunit">
    <text evidence="3">Homotetramer.</text>
</comment>
<dbReference type="AlphaFoldDB" id="A0A6I4U6D4"/>
<evidence type="ECO:0000256" key="2">
    <source>
        <dbReference type="ARBA" id="ARBA00006966"/>
    </source>
</evidence>
<dbReference type="GO" id="GO:0016829">
    <property type="term" value="F:lyase activity"/>
    <property type="evidence" value="ECO:0007669"/>
    <property type="project" value="InterPro"/>
</dbReference>
<keyword evidence="7" id="KW-1185">Reference proteome</keyword>
<keyword evidence="4" id="KW-0663">Pyridoxal phosphate</keyword>